<feature type="transmembrane region" description="Helical" evidence="1">
    <location>
        <begin position="31"/>
        <end position="51"/>
    </location>
</feature>
<reference evidence="3" key="1">
    <citation type="submission" date="2014-03" db="EMBL/GenBank/DDBJ databases">
        <authorList>
            <person name="Aksoy S."/>
            <person name="Warren W."/>
            <person name="Wilson R.K."/>
        </authorList>
    </citation>
    <scope>NUCLEOTIDE SEQUENCE [LARGE SCALE GENOMIC DNA]</scope>
    <source>
        <strain evidence="3">IAEA</strain>
    </source>
</reference>
<keyword evidence="1" id="KW-1133">Transmembrane helix</keyword>
<sequence length="103" mass="11705">MDKYGYHGKMSFPDRMPTYKDNVSSSKSWGMLLYVTIADATVVVVVVFSDVIISYTNVASLEALYVLFSYLDYITFYHSFSKFGLSDETTTKGCLEIFFICIP</sequence>
<name>A0A1B0A927_GLOPL</name>
<dbReference type="VEuPathDB" id="VectorBase:GPAI038150"/>
<dbReference type="Proteomes" id="UP000092445">
    <property type="component" value="Unassembled WGS sequence"/>
</dbReference>
<dbReference type="EnsemblMetazoa" id="GPAI038150-RA">
    <property type="protein sequence ID" value="GPAI038150-PA"/>
    <property type="gene ID" value="GPAI038150"/>
</dbReference>
<dbReference type="AlphaFoldDB" id="A0A1B0A927"/>
<protein>
    <submittedName>
        <fullName evidence="2">Uncharacterized protein</fullName>
    </submittedName>
</protein>
<evidence type="ECO:0000256" key="1">
    <source>
        <dbReference type="SAM" id="Phobius"/>
    </source>
</evidence>
<keyword evidence="1" id="KW-0812">Transmembrane</keyword>
<evidence type="ECO:0000313" key="2">
    <source>
        <dbReference type="EnsemblMetazoa" id="GPAI038150-PA"/>
    </source>
</evidence>
<feature type="transmembrane region" description="Helical" evidence="1">
    <location>
        <begin position="63"/>
        <end position="80"/>
    </location>
</feature>
<accession>A0A1B0A927</accession>
<organism evidence="2 3">
    <name type="scientific">Glossina pallidipes</name>
    <name type="common">Tsetse fly</name>
    <dbReference type="NCBI Taxonomy" id="7398"/>
    <lineage>
        <taxon>Eukaryota</taxon>
        <taxon>Metazoa</taxon>
        <taxon>Ecdysozoa</taxon>
        <taxon>Arthropoda</taxon>
        <taxon>Hexapoda</taxon>
        <taxon>Insecta</taxon>
        <taxon>Pterygota</taxon>
        <taxon>Neoptera</taxon>
        <taxon>Endopterygota</taxon>
        <taxon>Diptera</taxon>
        <taxon>Brachycera</taxon>
        <taxon>Muscomorpha</taxon>
        <taxon>Hippoboscoidea</taxon>
        <taxon>Glossinidae</taxon>
        <taxon>Glossina</taxon>
    </lineage>
</organism>
<proteinExistence type="predicted"/>
<keyword evidence="1" id="KW-0472">Membrane</keyword>
<evidence type="ECO:0000313" key="3">
    <source>
        <dbReference type="Proteomes" id="UP000092445"/>
    </source>
</evidence>
<keyword evidence="3" id="KW-1185">Reference proteome</keyword>
<reference evidence="2" key="2">
    <citation type="submission" date="2020-05" db="UniProtKB">
        <authorList>
            <consortium name="EnsemblMetazoa"/>
        </authorList>
    </citation>
    <scope>IDENTIFICATION</scope>
    <source>
        <strain evidence="2">IAEA</strain>
    </source>
</reference>